<dbReference type="AlphaFoldDB" id="A0A1Y5ZSE0"/>
<keyword evidence="1" id="KW-0472">Membrane</keyword>
<reference evidence="3" key="1">
    <citation type="submission" date="2017-04" db="EMBL/GenBank/DDBJ databases">
        <authorList>
            <person name="Criscuolo A."/>
        </authorList>
    </citation>
    <scope>NUCLEOTIDE SEQUENCE [LARGE SCALE GENOMIC DNA]</scope>
</reference>
<name>A0A1Y5ZSE0_9BACI</name>
<protein>
    <recommendedName>
        <fullName evidence="4">LPXTG cell wall anchor domain-containing protein</fullName>
    </recommendedName>
</protein>
<organism evidence="2 3">
    <name type="scientific">Bacillus pacificus</name>
    <dbReference type="NCBI Taxonomy" id="2026187"/>
    <lineage>
        <taxon>Bacteria</taxon>
        <taxon>Bacillati</taxon>
        <taxon>Bacillota</taxon>
        <taxon>Bacilli</taxon>
        <taxon>Bacillales</taxon>
        <taxon>Bacillaceae</taxon>
        <taxon>Bacillus</taxon>
        <taxon>Bacillus cereus group</taxon>
    </lineage>
</organism>
<evidence type="ECO:0008006" key="4">
    <source>
        <dbReference type="Google" id="ProtNLM"/>
    </source>
</evidence>
<sequence>MRIFLFIVGLLLITFGFLTLSSFSFQGNGGSVAVAVMADPPVSYGLLGVGILLIIGAVLLKRKKRPHVKS</sequence>
<accession>A0A1Y5ZSE0</accession>
<evidence type="ECO:0000313" key="2">
    <source>
        <dbReference type="EMBL" id="SME11728.1"/>
    </source>
</evidence>
<evidence type="ECO:0000256" key="1">
    <source>
        <dbReference type="SAM" id="Phobius"/>
    </source>
</evidence>
<keyword evidence="1" id="KW-1133">Transmembrane helix</keyword>
<dbReference type="EMBL" id="FWZB01000039">
    <property type="protein sequence ID" value="SME11728.1"/>
    <property type="molecule type" value="Genomic_DNA"/>
</dbReference>
<keyword evidence="1" id="KW-0812">Transmembrane</keyword>
<dbReference type="NCBIfam" id="TIGR01167">
    <property type="entry name" value="LPXTG_anchor"/>
    <property type="match status" value="1"/>
</dbReference>
<dbReference type="Proteomes" id="UP000194499">
    <property type="component" value="Unassembled WGS sequence"/>
</dbReference>
<gene>
    <name evidence="2" type="ORF">BACERE00191_03113</name>
</gene>
<evidence type="ECO:0000313" key="3">
    <source>
        <dbReference type="Proteomes" id="UP000194499"/>
    </source>
</evidence>
<proteinExistence type="predicted"/>
<feature type="transmembrane region" description="Helical" evidence="1">
    <location>
        <begin position="43"/>
        <end position="60"/>
    </location>
</feature>